<accession>A0A2V1MZZ7</accession>
<evidence type="ECO:0000313" key="2">
    <source>
        <dbReference type="EMBL" id="PWG00343.1"/>
    </source>
</evidence>
<dbReference type="Proteomes" id="UP000245080">
    <property type="component" value="Unassembled WGS sequence"/>
</dbReference>
<keyword evidence="1" id="KW-0812">Transmembrane</keyword>
<keyword evidence="1" id="KW-1133">Transmembrane helix</keyword>
<dbReference type="RefSeq" id="WP_109250290.1">
    <property type="nucleotide sequence ID" value="NZ_QCXQ01000002.1"/>
</dbReference>
<feature type="transmembrane region" description="Helical" evidence="1">
    <location>
        <begin position="27"/>
        <end position="51"/>
    </location>
</feature>
<protein>
    <submittedName>
        <fullName evidence="2">Uncharacterized protein</fullName>
    </submittedName>
</protein>
<evidence type="ECO:0000256" key="1">
    <source>
        <dbReference type="SAM" id="Phobius"/>
    </source>
</evidence>
<evidence type="ECO:0000313" key="3">
    <source>
        <dbReference type="Proteomes" id="UP000245080"/>
    </source>
</evidence>
<comment type="caution">
    <text evidence="2">The sequence shown here is derived from an EMBL/GenBank/DDBJ whole genome shotgun (WGS) entry which is preliminary data.</text>
</comment>
<dbReference type="AlphaFoldDB" id="A0A2V1MZZ7"/>
<dbReference type="EMBL" id="QCXQ01000002">
    <property type="protein sequence ID" value="PWG00343.1"/>
    <property type="molecule type" value="Genomic_DNA"/>
</dbReference>
<keyword evidence="3" id="KW-1185">Reference proteome</keyword>
<reference evidence="2 3" key="1">
    <citation type="journal article" date="2018" name="Int. J. Syst. Evol. Microbiol.">
        <title>Lactobacillus bambusae sp. nov., isolated from a traditional fermented Ma-bamboo shoots of Taiwan.</title>
        <authorList>
            <person name="Wang L.-T."/>
        </authorList>
    </citation>
    <scope>NUCLEOTIDE SEQUENCE [LARGE SCALE GENOMIC DNA]</scope>
    <source>
        <strain evidence="2 3">BS-W1</strain>
    </source>
</reference>
<proteinExistence type="predicted"/>
<sequence length="421" mass="46835">MNVIETLTGSGLNGKIKLGDWDMRKRIGIFILGLVILFGLGVGGVNLHAYLQDRQTYRAMVAKPSEVAKWSADDHPLISHSQFQKDVHETLNRNKGVKAVKKNQAAKSFVIPGLRGAWSINHQTKRLAFGTDWVPQGITETPKDYYISAYDGSHRLNSLIFMVSKRTGKYEKSLLLPTKSHVGGITYDQGHHRLWWSTDHTQFAGLSYASMSTIQSYDAQKVHRPIQTKSISIPWANRTSGIEFYNNKMAIIQYGANKANRQVIFVGLNAQTGLPAKNISQIPALQGNLSLYGYLDALFKQGQLMSVANGYDRMQGIAITRDGITIISQSNGNRDSKLIVRQSNLTAGPEFTFSTKNISGSTSLIVPPSVEQISINKPTNSRVALLFESGAKKYREEGSYRHRPEITDRVLVLPLDITQQK</sequence>
<name>A0A2V1MZZ7_9LACO</name>
<organism evidence="2 3">
    <name type="scientific">Levilactobacillus bambusae</name>
    <dbReference type="NCBI Taxonomy" id="2024736"/>
    <lineage>
        <taxon>Bacteria</taxon>
        <taxon>Bacillati</taxon>
        <taxon>Bacillota</taxon>
        <taxon>Bacilli</taxon>
        <taxon>Lactobacillales</taxon>
        <taxon>Lactobacillaceae</taxon>
        <taxon>Levilactobacillus</taxon>
    </lineage>
</organism>
<keyword evidence="1" id="KW-0472">Membrane</keyword>
<gene>
    <name evidence="2" type="ORF">DCM90_05275</name>
</gene>